<dbReference type="AlphaFoldDB" id="A0A8C9XLU9"/>
<feature type="domain" description="MCM C-terminal AAA(+) ATPase" evidence="15">
    <location>
        <begin position="333"/>
        <end position="526"/>
    </location>
</feature>
<keyword evidence="17" id="KW-1185">Reference proteome</keyword>
<dbReference type="Gene3D" id="3.30.1640.10">
    <property type="entry name" value="mini-chromosome maintenance (MCM) complex, chain A, domain 1"/>
    <property type="match status" value="1"/>
</dbReference>
<evidence type="ECO:0000256" key="4">
    <source>
        <dbReference type="ARBA" id="ARBA00022741"/>
    </source>
</evidence>
<dbReference type="GO" id="GO:0003697">
    <property type="term" value="F:single-stranded DNA binding"/>
    <property type="evidence" value="ECO:0007669"/>
    <property type="project" value="TreeGrafter"/>
</dbReference>
<keyword evidence="7 13" id="KW-0067">ATP-binding</keyword>
<evidence type="ECO:0000256" key="1">
    <source>
        <dbReference type="ARBA" id="ARBA00004123"/>
    </source>
</evidence>
<dbReference type="InterPro" id="IPR054125">
    <property type="entry name" value="MCM5_C"/>
</dbReference>
<accession>A0A8C9XLU9</accession>
<dbReference type="InterPro" id="IPR001208">
    <property type="entry name" value="MCM_dom"/>
</dbReference>
<dbReference type="CDD" id="cd17756">
    <property type="entry name" value="MCM5"/>
    <property type="match status" value="1"/>
</dbReference>
<dbReference type="Pfam" id="PF17207">
    <property type="entry name" value="MCM_OB"/>
    <property type="match status" value="1"/>
</dbReference>
<dbReference type="InterPro" id="IPR041562">
    <property type="entry name" value="MCM_lid"/>
</dbReference>
<name>A0A8C9XLU9_SANLU</name>
<dbReference type="Pfam" id="PF17855">
    <property type="entry name" value="MCM_lid"/>
    <property type="match status" value="1"/>
</dbReference>
<comment type="similarity">
    <text evidence="2 13">Belongs to the MCM family.</text>
</comment>
<dbReference type="InterPro" id="IPR008048">
    <property type="entry name" value="MCM5"/>
</dbReference>
<dbReference type="Gene3D" id="2.40.50.140">
    <property type="entry name" value="Nucleic acid-binding proteins"/>
    <property type="match status" value="1"/>
</dbReference>
<evidence type="ECO:0000256" key="14">
    <source>
        <dbReference type="RuleBase" id="RU368063"/>
    </source>
</evidence>
<comment type="subunit">
    <text evidence="14">Component of the MCM2-7 complex.</text>
</comment>
<dbReference type="Pfam" id="PF00493">
    <property type="entry name" value="MCM"/>
    <property type="match status" value="1"/>
</dbReference>
<keyword evidence="10 14" id="KW-0131">Cell cycle</keyword>
<dbReference type="InterPro" id="IPR018525">
    <property type="entry name" value="MCM_CS"/>
</dbReference>
<evidence type="ECO:0000256" key="6">
    <source>
        <dbReference type="ARBA" id="ARBA00022806"/>
    </source>
</evidence>
<organism evidence="16 17">
    <name type="scientific">Sander lucioperca</name>
    <name type="common">Pike-perch</name>
    <name type="synonym">Perca lucioperca</name>
    <dbReference type="NCBI Taxonomy" id="283035"/>
    <lineage>
        <taxon>Eukaryota</taxon>
        <taxon>Metazoa</taxon>
        <taxon>Chordata</taxon>
        <taxon>Craniata</taxon>
        <taxon>Vertebrata</taxon>
        <taxon>Euteleostomi</taxon>
        <taxon>Actinopterygii</taxon>
        <taxon>Neopterygii</taxon>
        <taxon>Teleostei</taxon>
        <taxon>Neoteleostei</taxon>
        <taxon>Acanthomorphata</taxon>
        <taxon>Eupercaria</taxon>
        <taxon>Perciformes</taxon>
        <taxon>Percoidei</taxon>
        <taxon>Percidae</taxon>
        <taxon>Luciopercinae</taxon>
        <taxon>Sander</taxon>
    </lineage>
</organism>
<dbReference type="InterPro" id="IPR027417">
    <property type="entry name" value="P-loop_NTPase"/>
</dbReference>
<evidence type="ECO:0000313" key="17">
    <source>
        <dbReference type="Proteomes" id="UP000694568"/>
    </source>
</evidence>
<dbReference type="FunFam" id="3.30.1640.10:FF:000006">
    <property type="entry name" value="DNA helicase"/>
    <property type="match status" value="1"/>
</dbReference>
<sequence length="724" mass="80215">MSGFDDPGVYYSDSFGGGEGHGVDEGGHKRIQIKKRFREFLRQFRVGTDRTGFTYKYRDDLKRHYTLGEYWVEVEMEDLASFDEDLSDCLYKVPSENLPLLEEAAKEVADEVTRPRPAGEETVQDVQVMLKSDAHHASIRGLKSEQVSRMVKVNGIIISATAVRAKATKVCLQCRGCRGVINNIPLPPGLQGYALPRKCNTENAGAKCPVDPYFIIPDRCVCVDFQTLRLQESPDAVPHGEMPRHLQLYCDRYLCDRVVPGNRVTIMGIYSIKKMASVKARGNEKSAGVGIRASYLRVVGIQVDTEGAGRGATGSVSPLEEEELRALAASPNVYASLARSVAPSIYGSEDLKKAITCLLFGGSRKRLPDGLTRRGDINLLMLGDPGTAKSQLLKFVERCSPIGVYTSGKGSSAAGLTASVGGAMVLADGGVVCIDEFDKMREDDRVAIHEAMEQQTISIAKAGITTTLNSRCSVLAAANSVFGRWDDTKGEDNIDFMPTILSRFDMIFIIKDHHDHQRDMTLARHVMNVHLSARTQTEGVEGEIPLATFKKYIAYARTKCGPRLSAAAAEKLKNRYVVMRSGAREHERESDKRPSIPITVRQLEAVVRIAESLAKMKLQAVAGEEEVDESLRLFQVSTLDAALSGSLSGVEGFTSQEDQEMISRVEKQLKRRFAIGSQVSEHSIVQDFTKQKYPEHAIYKVLQLMLRRGELQHRMQRKVLYRVK</sequence>
<evidence type="ECO:0000256" key="13">
    <source>
        <dbReference type="RuleBase" id="RU004070"/>
    </source>
</evidence>
<keyword evidence="4 13" id="KW-0547">Nucleotide-binding</keyword>
<reference evidence="16" key="2">
    <citation type="submission" date="2025-09" db="UniProtKB">
        <authorList>
            <consortium name="Ensembl"/>
        </authorList>
    </citation>
    <scope>IDENTIFICATION</scope>
</reference>
<dbReference type="GO" id="GO:0043138">
    <property type="term" value="F:3'-5' DNA helicase activity"/>
    <property type="evidence" value="ECO:0007669"/>
    <property type="project" value="TreeGrafter"/>
</dbReference>
<dbReference type="GO" id="GO:0006270">
    <property type="term" value="P:DNA replication initiation"/>
    <property type="evidence" value="ECO:0007669"/>
    <property type="project" value="UniProtKB-UniRule"/>
</dbReference>
<dbReference type="Gene3D" id="3.40.50.300">
    <property type="entry name" value="P-loop containing nucleotide triphosphate hydrolases"/>
    <property type="match status" value="1"/>
</dbReference>
<dbReference type="FunFam" id="3.40.50.300:FF:000241">
    <property type="entry name" value="DNA helicase"/>
    <property type="match status" value="1"/>
</dbReference>
<dbReference type="EC" id="3.6.4.12" evidence="14"/>
<keyword evidence="9 14" id="KW-0539">Nucleus</keyword>
<dbReference type="GO" id="GO:0016787">
    <property type="term" value="F:hydrolase activity"/>
    <property type="evidence" value="ECO:0007669"/>
    <property type="project" value="UniProtKB-KW"/>
</dbReference>
<dbReference type="Pfam" id="PF21933">
    <property type="entry name" value="MCM5_C"/>
    <property type="match status" value="1"/>
</dbReference>
<protein>
    <recommendedName>
        <fullName evidence="14">DNA replication licensing factor MCM5</fullName>
        <ecNumber evidence="14">3.6.4.12</ecNumber>
    </recommendedName>
</protein>
<comment type="function">
    <text evidence="11">Acts as a component of the MCM2-7 complex (MCM complex) which is the replicative helicase essential for 'once per cell cycle' DNA replication initiation and elongation in eukaryotic cells. Core component of CDC45-MCM-GINS (CMG) helicase, the molecular machine that unwinds template DNA during replication, and around which the replisome is built. The active ATPase sites in the MCM2-7 ring are formed through the interaction surfaces of two neighboring subunits such that a critical structure of a conserved arginine finger motif is provided in trans relative to the ATP-binding site of the Walker A box of the adjacent subunit. The six ATPase active sites, however, are likely to contribute differentially to the complex helicase activity.</text>
</comment>
<dbReference type="GeneTree" id="ENSGT01150000286966"/>
<dbReference type="GO" id="GO:0017116">
    <property type="term" value="F:single-stranded DNA helicase activity"/>
    <property type="evidence" value="ECO:0007669"/>
    <property type="project" value="TreeGrafter"/>
</dbReference>
<evidence type="ECO:0000256" key="7">
    <source>
        <dbReference type="ARBA" id="ARBA00022840"/>
    </source>
</evidence>
<evidence type="ECO:0000256" key="5">
    <source>
        <dbReference type="ARBA" id="ARBA00022801"/>
    </source>
</evidence>
<evidence type="ECO:0000256" key="11">
    <source>
        <dbReference type="ARBA" id="ARBA00045440"/>
    </source>
</evidence>
<comment type="subcellular location">
    <subcellularLocation>
        <location evidence="1 14">Nucleus</location>
    </subcellularLocation>
</comment>
<dbReference type="FunFam" id="2.20.28.10:FF:000005">
    <property type="entry name" value="DNA helicase"/>
    <property type="match status" value="1"/>
</dbReference>
<dbReference type="GO" id="GO:0003688">
    <property type="term" value="F:DNA replication origin binding"/>
    <property type="evidence" value="ECO:0007669"/>
    <property type="project" value="UniProtKB-UniRule"/>
</dbReference>
<dbReference type="GO" id="GO:0042555">
    <property type="term" value="C:MCM complex"/>
    <property type="evidence" value="ECO:0007669"/>
    <property type="project" value="UniProtKB-UniRule"/>
</dbReference>
<dbReference type="PROSITE" id="PS50051">
    <property type="entry name" value="MCM_2"/>
    <property type="match status" value="1"/>
</dbReference>
<dbReference type="PRINTS" id="PR01661">
    <property type="entry name" value="MCMPROTEIN5"/>
</dbReference>
<keyword evidence="6 14" id="KW-0347">Helicase</keyword>
<dbReference type="SUPFAM" id="SSF52540">
    <property type="entry name" value="P-loop containing nucleoside triphosphate hydrolases"/>
    <property type="match status" value="1"/>
</dbReference>
<dbReference type="InterPro" id="IPR033762">
    <property type="entry name" value="MCM_OB"/>
</dbReference>
<dbReference type="Pfam" id="PF14551">
    <property type="entry name" value="MCM_N"/>
    <property type="match status" value="1"/>
</dbReference>
<reference evidence="16" key="1">
    <citation type="submission" date="2025-08" db="UniProtKB">
        <authorList>
            <consortium name="Ensembl"/>
        </authorList>
    </citation>
    <scope>IDENTIFICATION</scope>
</reference>
<dbReference type="SMART" id="SM00350">
    <property type="entry name" value="MCM"/>
    <property type="match status" value="1"/>
</dbReference>
<dbReference type="Ensembl" id="ENSSLUT00000012261.1">
    <property type="protein sequence ID" value="ENSSLUP00000011856.1"/>
    <property type="gene ID" value="ENSSLUG00000005621.1"/>
</dbReference>
<gene>
    <name evidence="16" type="primary">mcm5</name>
</gene>
<evidence type="ECO:0000256" key="12">
    <source>
        <dbReference type="ARBA" id="ARBA00048432"/>
    </source>
</evidence>
<evidence type="ECO:0000256" key="2">
    <source>
        <dbReference type="ARBA" id="ARBA00008010"/>
    </source>
</evidence>
<evidence type="ECO:0000256" key="3">
    <source>
        <dbReference type="ARBA" id="ARBA00022705"/>
    </source>
</evidence>
<evidence type="ECO:0000259" key="15">
    <source>
        <dbReference type="PROSITE" id="PS50051"/>
    </source>
</evidence>
<dbReference type="GO" id="GO:0005524">
    <property type="term" value="F:ATP binding"/>
    <property type="evidence" value="ECO:0007669"/>
    <property type="project" value="UniProtKB-UniRule"/>
</dbReference>
<keyword evidence="3 14" id="KW-0235">DNA replication</keyword>
<comment type="function">
    <text evidence="14">Acts as component of the MCM2-7 complex (MCM complex) which is the replicative helicase essential for 'once per cell cycle' DNA replication initiation and elongation in eukaryotic cells. The active ATPase sites in the MCM2-7 ring are formed through the interaction surfaces of two neighboring subunits such that a critical structure of a conserved arginine finger motif is provided in trans relative to the ATP-binding site of the Walker A box of the adjacent subunit. The six ATPase active sites, however, are likely to contribute differentially to the complex helicase activity.</text>
</comment>
<dbReference type="InterPro" id="IPR031327">
    <property type="entry name" value="MCM"/>
</dbReference>
<dbReference type="GO" id="GO:0071162">
    <property type="term" value="C:CMG complex"/>
    <property type="evidence" value="ECO:0007669"/>
    <property type="project" value="UniProtKB-ARBA"/>
</dbReference>
<dbReference type="PANTHER" id="PTHR11630">
    <property type="entry name" value="DNA REPLICATION LICENSING FACTOR MCM FAMILY MEMBER"/>
    <property type="match status" value="1"/>
</dbReference>
<dbReference type="Proteomes" id="UP000694568">
    <property type="component" value="Unplaced"/>
</dbReference>
<dbReference type="PANTHER" id="PTHR11630:SF42">
    <property type="entry name" value="DNA REPLICATION LICENSING FACTOR MCM5"/>
    <property type="match status" value="1"/>
</dbReference>
<keyword evidence="5 14" id="KW-0378">Hydrolase</keyword>
<evidence type="ECO:0000256" key="10">
    <source>
        <dbReference type="ARBA" id="ARBA00023306"/>
    </source>
</evidence>
<evidence type="ECO:0000256" key="8">
    <source>
        <dbReference type="ARBA" id="ARBA00023125"/>
    </source>
</evidence>
<dbReference type="InterPro" id="IPR027925">
    <property type="entry name" value="MCM_N"/>
</dbReference>
<dbReference type="PRINTS" id="PR01657">
    <property type="entry name" value="MCMFAMILY"/>
</dbReference>
<keyword evidence="8 13" id="KW-0238">DNA-binding</keyword>
<evidence type="ECO:0000313" key="16">
    <source>
        <dbReference type="Ensembl" id="ENSSLUP00000011856.1"/>
    </source>
</evidence>
<comment type="catalytic activity">
    <reaction evidence="12">
        <text>ATP + H2O = ADP + phosphate + H(+)</text>
        <dbReference type="Rhea" id="RHEA:13065"/>
        <dbReference type="ChEBI" id="CHEBI:15377"/>
        <dbReference type="ChEBI" id="CHEBI:15378"/>
        <dbReference type="ChEBI" id="CHEBI:30616"/>
        <dbReference type="ChEBI" id="CHEBI:43474"/>
        <dbReference type="ChEBI" id="CHEBI:456216"/>
        <dbReference type="EC" id="3.6.4.12"/>
    </reaction>
    <physiologicalReaction direction="left-to-right" evidence="12">
        <dbReference type="Rhea" id="RHEA:13066"/>
    </physiologicalReaction>
</comment>
<dbReference type="GO" id="GO:0000727">
    <property type="term" value="P:double-strand break repair via break-induced replication"/>
    <property type="evidence" value="ECO:0007669"/>
    <property type="project" value="TreeGrafter"/>
</dbReference>
<dbReference type="InterPro" id="IPR012340">
    <property type="entry name" value="NA-bd_OB-fold"/>
</dbReference>
<dbReference type="PROSITE" id="PS00847">
    <property type="entry name" value="MCM_1"/>
    <property type="match status" value="1"/>
</dbReference>
<evidence type="ECO:0000256" key="9">
    <source>
        <dbReference type="ARBA" id="ARBA00023242"/>
    </source>
</evidence>
<proteinExistence type="inferred from homology"/>
<dbReference type="Gene3D" id="2.20.28.10">
    <property type="match status" value="1"/>
</dbReference>
<dbReference type="SUPFAM" id="SSF50249">
    <property type="entry name" value="Nucleic acid-binding proteins"/>
    <property type="match status" value="1"/>
</dbReference>